<organism evidence="1 2">
    <name type="scientific">Streptomyces coerulescens</name>
    <dbReference type="NCBI Taxonomy" id="29304"/>
    <lineage>
        <taxon>Bacteria</taxon>
        <taxon>Bacillati</taxon>
        <taxon>Actinomycetota</taxon>
        <taxon>Actinomycetes</taxon>
        <taxon>Kitasatosporales</taxon>
        <taxon>Streptomycetaceae</taxon>
        <taxon>Streptomyces</taxon>
    </lineage>
</organism>
<dbReference type="RefSeq" id="WP_380849901.1">
    <property type="nucleotide sequence ID" value="NZ_JBHSKM010000004.1"/>
</dbReference>
<reference evidence="2" key="1">
    <citation type="journal article" date="2019" name="Int. J. Syst. Evol. Microbiol.">
        <title>The Global Catalogue of Microorganisms (GCM) 10K type strain sequencing project: providing services to taxonomists for standard genome sequencing and annotation.</title>
        <authorList>
            <consortium name="The Broad Institute Genomics Platform"/>
            <consortium name="The Broad Institute Genome Sequencing Center for Infectious Disease"/>
            <person name="Wu L."/>
            <person name="Ma J."/>
        </authorList>
    </citation>
    <scope>NUCLEOTIDE SEQUENCE [LARGE SCALE GENOMIC DNA]</scope>
    <source>
        <strain evidence="2">KCTC 42586</strain>
    </source>
</reference>
<comment type="caution">
    <text evidence="1">The sequence shown here is derived from an EMBL/GenBank/DDBJ whole genome shotgun (WGS) entry which is preliminary data.</text>
</comment>
<gene>
    <name evidence="1" type="ORF">ACFPQ9_09900</name>
</gene>
<dbReference type="Proteomes" id="UP001596263">
    <property type="component" value="Unassembled WGS sequence"/>
</dbReference>
<proteinExistence type="predicted"/>
<dbReference type="EMBL" id="JBHSKM010000004">
    <property type="protein sequence ID" value="MFC5214137.1"/>
    <property type="molecule type" value="Genomic_DNA"/>
</dbReference>
<name>A0ABW0CG35_STRCD</name>
<accession>A0ABW0CG35</accession>
<sequence length="58" mass="6374">MINESALLESKSLRDSVLERTDVLDRVKALSLLPDGMHVTTAMVATYFEVAEKSSTTC</sequence>
<keyword evidence="2" id="KW-1185">Reference proteome</keyword>
<evidence type="ECO:0000313" key="2">
    <source>
        <dbReference type="Proteomes" id="UP001596263"/>
    </source>
</evidence>
<protein>
    <submittedName>
        <fullName evidence="1">Uncharacterized protein</fullName>
    </submittedName>
</protein>
<evidence type="ECO:0000313" key="1">
    <source>
        <dbReference type="EMBL" id="MFC5214137.1"/>
    </source>
</evidence>